<comment type="caution">
    <text evidence="1">The sequence shown here is derived from an EMBL/GenBank/DDBJ whole genome shotgun (WGS) entry which is preliminary data.</text>
</comment>
<dbReference type="EMBL" id="BARW01016136">
    <property type="protein sequence ID" value="GAJ02018.1"/>
    <property type="molecule type" value="Genomic_DNA"/>
</dbReference>
<organism evidence="1">
    <name type="scientific">marine sediment metagenome</name>
    <dbReference type="NCBI Taxonomy" id="412755"/>
    <lineage>
        <taxon>unclassified sequences</taxon>
        <taxon>metagenomes</taxon>
        <taxon>ecological metagenomes</taxon>
    </lineage>
</organism>
<gene>
    <name evidence="1" type="ORF">S12H4_28166</name>
</gene>
<name>X1T9L5_9ZZZZ</name>
<feature type="non-terminal residue" evidence="1">
    <location>
        <position position="1"/>
    </location>
</feature>
<dbReference type="AlphaFoldDB" id="X1T9L5"/>
<protein>
    <submittedName>
        <fullName evidence="1">Uncharacterized protein</fullName>
    </submittedName>
</protein>
<reference evidence="1" key="1">
    <citation type="journal article" date="2014" name="Front. Microbiol.">
        <title>High frequency of phylogenetically diverse reductive dehalogenase-homologous genes in deep subseafloor sedimentary metagenomes.</title>
        <authorList>
            <person name="Kawai M."/>
            <person name="Futagami T."/>
            <person name="Toyoda A."/>
            <person name="Takaki Y."/>
            <person name="Nishi S."/>
            <person name="Hori S."/>
            <person name="Arai W."/>
            <person name="Tsubouchi T."/>
            <person name="Morono Y."/>
            <person name="Uchiyama I."/>
            <person name="Ito T."/>
            <person name="Fujiyama A."/>
            <person name="Inagaki F."/>
            <person name="Takami H."/>
        </authorList>
    </citation>
    <scope>NUCLEOTIDE SEQUENCE</scope>
    <source>
        <strain evidence="1">Expedition CK06-06</strain>
    </source>
</reference>
<proteinExistence type="predicted"/>
<accession>X1T9L5</accession>
<evidence type="ECO:0000313" key="1">
    <source>
        <dbReference type="EMBL" id="GAJ02018.1"/>
    </source>
</evidence>
<sequence length="161" mass="17842">LTLKGLNGTDISEKIRLFEKEMSKCLSKALDTEVPMQYNEQFFATTIFCPTLTSDMRGSNNVEICAVESFDIPDYSDNDAALTSLGSLSIPDEDRESTWKFQEMYNDYINQHSKQDASRLGGSYGIQEGVSILPQSRTIEAEVVTSLPAASKDSYGADSRL</sequence>